<keyword evidence="10" id="KW-1185">Reference proteome</keyword>
<dbReference type="InterPro" id="IPR025712">
    <property type="entry name" value="Nup54_alpha-helical_dom"/>
</dbReference>
<protein>
    <submittedName>
        <fullName evidence="9">Uncharacterized protein</fullName>
    </submittedName>
</protein>
<feature type="compositionally biased region" description="Polar residues" evidence="6">
    <location>
        <begin position="204"/>
        <end position="215"/>
    </location>
</feature>
<dbReference type="Gene3D" id="3.30.200.20">
    <property type="entry name" value="Phosphorylase Kinase, domain 1"/>
    <property type="match status" value="1"/>
</dbReference>
<feature type="compositionally biased region" description="Polar residues" evidence="6">
    <location>
        <begin position="172"/>
        <end position="197"/>
    </location>
</feature>
<feature type="region of interest" description="Disordered" evidence="6">
    <location>
        <begin position="300"/>
        <end position="360"/>
    </location>
</feature>
<dbReference type="PANTHER" id="PTHR13000">
    <property type="entry name" value="NUCLEOPORIN P54"/>
    <property type="match status" value="1"/>
</dbReference>
<dbReference type="EMBL" id="JANIEX010000030">
    <property type="protein sequence ID" value="KAJ3575663.1"/>
    <property type="molecule type" value="Genomic_DNA"/>
</dbReference>
<organism evidence="9 10">
    <name type="scientific">Leucocoprinus birnbaumii</name>
    <dbReference type="NCBI Taxonomy" id="56174"/>
    <lineage>
        <taxon>Eukaryota</taxon>
        <taxon>Fungi</taxon>
        <taxon>Dikarya</taxon>
        <taxon>Basidiomycota</taxon>
        <taxon>Agaricomycotina</taxon>
        <taxon>Agaricomycetes</taxon>
        <taxon>Agaricomycetidae</taxon>
        <taxon>Agaricales</taxon>
        <taxon>Agaricineae</taxon>
        <taxon>Agaricaceae</taxon>
        <taxon>Leucocoprinus</taxon>
    </lineage>
</organism>
<evidence type="ECO:0000313" key="10">
    <source>
        <dbReference type="Proteomes" id="UP001213000"/>
    </source>
</evidence>
<dbReference type="GO" id="GO:0006999">
    <property type="term" value="P:nuclear pore organization"/>
    <property type="evidence" value="ECO:0007669"/>
    <property type="project" value="TreeGrafter"/>
</dbReference>
<dbReference type="Gene3D" id="1.20.5.170">
    <property type="match status" value="1"/>
</dbReference>
<dbReference type="InterPro" id="IPR011009">
    <property type="entry name" value="Kinase-like_dom_sf"/>
</dbReference>
<feature type="compositionally biased region" description="Polar residues" evidence="6">
    <location>
        <begin position="238"/>
        <end position="260"/>
    </location>
</feature>
<keyword evidence="5" id="KW-0175">Coiled coil</keyword>
<name>A0AAD5YZX6_9AGAR</name>
<dbReference type="SUPFAM" id="SSF56112">
    <property type="entry name" value="Protein kinase-like (PK-like)"/>
    <property type="match status" value="1"/>
</dbReference>
<dbReference type="Pfam" id="PF01636">
    <property type="entry name" value="APH"/>
    <property type="match status" value="1"/>
</dbReference>
<evidence type="ECO:0000256" key="6">
    <source>
        <dbReference type="SAM" id="MobiDB-lite"/>
    </source>
</evidence>
<evidence type="ECO:0000256" key="4">
    <source>
        <dbReference type="ARBA" id="ARBA00023242"/>
    </source>
</evidence>
<feature type="region of interest" description="Disordered" evidence="6">
    <location>
        <begin position="13"/>
        <end position="66"/>
    </location>
</feature>
<dbReference type="Pfam" id="PF13634">
    <property type="entry name" value="Nucleoporin_FG"/>
    <property type="match status" value="4"/>
</dbReference>
<dbReference type="PANTHER" id="PTHR13000:SF0">
    <property type="entry name" value="NUCLEOPORIN P54"/>
    <property type="match status" value="1"/>
</dbReference>
<dbReference type="GO" id="GO:0006607">
    <property type="term" value="P:NLS-bearing protein import into nucleus"/>
    <property type="evidence" value="ECO:0007669"/>
    <property type="project" value="TreeGrafter"/>
</dbReference>
<dbReference type="GO" id="GO:0044613">
    <property type="term" value="C:nuclear pore central transport channel"/>
    <property type="evidence" value="ECO:0007669"/>
    <property type="project" value="TreeGrafter"/>
</dbReference>
<feature type="domain" description="Aminoglycoside phosphotransferase" evidence="7">
    <location>
        <begin position="696"/>
        <end position="991"/>
    </location>
</feature>
<dbReference type="GO" id="GO:0036228">
    <property type="term" value="P:protein localization to nuclear inner membrane"/>
    <property type="evidence" value="ECO:0007669"/>
    <property type="project" value="TreeGrafter"/>
</dbReference>
<evidence type="ECO:0000256" key="3">
    <source>
        <dbReference type="ARBA" id="ARBA00023132"/>
    </source>
</evidence>
<evidence type="ECO:0000313" key="9">
    <source>
        <dbReference type="EMBL" id="KAJ3575663.1"/>
    </source>
</evidence>
<proteinExistence type="predicted"/>
<keyword evidence="3" id="KW-0653">Protein transport</keyword>
<dbReference type="InterPro" id="IPR024864">
    <property type="entry name" value="Nup54/Nup57/Nup44"/>
</dbReference>
<evidence type="ECO:0000256" key="1">
    <source>
        <dbReference type="ARBA" id="ARBA00004567"/>
    </source>
</evidence>
<reference evidence="9" key="1">
    <citation type="submission" date="2022-07" db="EMBL/GenBank/DDBJ databases">
        <title>Genome Sequence of Leucocoprinus birnbaumii.</title>
        <authorList>
            <person name="Buettner E."/>
        </authorList>
    </citation>
    <scope>NUCLEOTIDE SEQUENCE</scope>
    <source>
        <strain evidence="9">VT141</strain>
    </source>
</reference>
<feature type="compositionally biased region" description="Polar residues" evidence="6">
    <location>
        <begin position="334"/>
        <end position="360"/>
    </location>
</feature>
<dbReference type="InterPro" id="IPR025574">
    <property type="entry name" value="Nucleoporin_FG_rpt"/>
</dbReference>
<dbReference type="Pfam" id="PF13874">
    <property type="entry name" value="Nup54"/>
    <property type="match status" value="1"/>
</dbReference>
<dbReference type="AlphaFoldDB" id="A0AAD5YZX6"/>
<evidence type="ECO:0000259" key="8">
    <source>
        <dbReference type="Pfam" id="PF13874"/>
    </source>
</evidence>
<keyword evidence="4" id="KW-0539">Nucleus</keyword>
<dbReference type="Proteomes" id="UP001213000">
    <property type="component" value="Unassembled WGS sequence"/>
</dbReference>
<feature type="compositionally biased region" description="Low complexity" evidence="6">
    <location>
        <begin position="216"/>
        <end position="237"/>
    </location>
</feature>
<gene>
    <name evidence="9" type="ORF">NP233_g940</name>
</gene>
<feature type="region of interest" description="Disordered" evidence="6">
    <location>
        <begin position="172"/>
        <end position="260"/>
    </location>
</feature>
<dbReference type="Gene3D" id="3.90.1200.10">
    <property type="match status" value="1"/>
</dbReference>
<accession>A0AAD5YZX6</accession>
<evidence type="ECO:0000256" key="2">
    <source>
        <dbReference type="ARBA" id="ARBA00022448"/>
    </source>
</evidence>
<keyword evidence="3" id="KW-0509">mRNA transport</keyword>
<keyword evidence="2" id="KW-0813">Transport</keyword>
<comment type="subcellular location">
    <subcellularLocation>
        <location evidence="1">Nucleus</location>
        <location evidence="1">Nuclear pore complex</location>
    </subcellularLocation>
</comment>
<evidence type="ECO:0000256" key="5">
    <source>
        <dbReference type="SAM" id="Coils"/>
    </source>
</evidence>
<evidence type="ECO:0000259" key="7">
    <source>
        <dbReference type="Pfam" id="PF01636"/>
    </source>
</evidence>
<comment type="caution">
    <text evidence="9">The sequence shown here is derived from an EMBL/GenBank/DDBJ whole genome shotgun (WGS) entry which is preliminary data.</text>
</comment>
<dbReference type="InterPro" id="IPR002575">
    <property type="entry name" value="Aminoglycoside_PTrfase"/>
</dbReference>
<keyword evidence="3" id="KW-0906">Nuclear pore complex</keyword>
<sequence>MSLFGALANNQTTPAAGTNIFGNTQQQQPAGGIFGNTQPAAQQTSLFGSTQQAQPTSSLFGNTNTNPGVAAGGSLFGATNTTQPAGTSGTGLFTGANTGLFGNTQTGTTSNLFGNTAQPAATGGNIFGNQQQQPAGTSLFGNMATTNTQPATGGSLFGNTTNTAQQPATGGSLFGNTTTNQPATGGSLFGNTTTNQPAPGGSLFGNTSTATTQPATGGSLFGNTTTNTTQPTTGLFGNTSTTNQPTTSLFGNTSTTANQPTTGLFGNTVNATGNQPTTSLFGNTGVNAGAAQQQSSLFGAKPGGLFGSTNTGTGTGNGLFGNTQPQQAQPQQQSSLFGSTTAQPNSNLFGSSQTNGAGNSLFGNRPQGGLFGSTAGTGGAFNASTMPSSSLLGSRTALTPAQQQADAQTQALQIQQKIEAIYNAWNPASPQCRFQHYFYNLVNPQQVSLYGRPVNAKNDALWEKAMRENPDPTCHVPVLAIGFDDLRTRVEAQNKKSDEHQQHLKEIKTRLESLTTQHTLSNSSRLLRAVMTQTQLSQRLLKFVQHLHLLIPSVRSSSIRPEEEQLRSTLEEIEDELKRGRMKGKLNELWALLGAVNAAKERARTGTGEWAVVDEDGLAQLTQILSEQQTGLTHLTKILQKALKDVGVIMGTNVNGAQSDYEVDNLLSSTNTLRASAFKCGPAVPIGLDQKATYARIYSFQLPSRTVVARLVSPTKPVFKTENEIAAMDFVRSRTSIPVPKVFAYCSESRNPVGTEWLIMEYVQGVEMKSGWSNLGLPQKRKLALDLVDMYDQLSRLKADGCGGIYHCFGSVDDWAVTATSSQTKNLRTPRWEPLRPESIRELRSYCSHTIQEAYQLGAINDFALLYPVETNPPPSQTPPTFTSEEYFKLLAFNGNPPNRTYYDLPTREKCVELFKSIWKLYPNSTVFGPQADRSTFCFSHGDLHSGNIFIDPESGAITGIIDWEAAAFRPLWAEICGVGWFEEDGERFIVGADDPQNFEGDTSPGDAELRAFFRTELYKRNSDLFTSFLGGVELRAVLCAATDYPRFFCGFSHIFISQYYRLGYWNEGRRGAFPWDMMAWWHRRLDLDEEEARLRREAGLPWLYYEPPVSSSNP</sequence>
<feature type="domain" description="Nucleoporin Nup54 alpha-helical" evidence="8">
    <location>
        <begin position="457"/>
        <end position="592"/>
    </location>
</feature>
<feature type="compositionally biased region" description="Low complexity" evidence="6">
    <location>
        <begin position="320"/>
        <end position="333"/>
    </location>
</feature>
<dbReference type="GO" id="GO:0017056">
    <property type="term" value="F:structural constituent of nuclear pore"/>
    <property type="evidence" value="ECO:0007669"/>
    <property type="project" value="TreeGrafter"/>
</dbReference>
<keyword evidence="3" id="KW-0811">Translocation</keyword>
<feature type="coiled-coil region" evidence="5">
    <location>
        <begin position="490"/>
        <end position="517"/>
    </location>
</feature>